<dbReference type="InterPro" id="IPR036623">
    <property type="entry name" value="Hemimethylated_DNA-bd_sf"/>
</dbReference>
<dbReference type="KEGG" id="lak:106172114"/>
<proteinExistence type="predicted"/>
<dbReference type="PANTHER" id="PTHR14289">
    <property type="entry name" value="F-BOX ONLY PROTEIN 3"/>
    <property type="match status" value="1"/>
</dbReference>
<protein>
    <submittedName>
        <fullName evidence="3">Polymerase delta-interacting protein 2-like</fullName>
    </submittedName>
</protein>
<dbReference type="InterPro" id="IPR036767">
    <property type="entry name" value="ApaG_sf"/>
</dbReference>
<reference evidence="3" key="1">
    <citation type="submission" date="2025-08" db="UniProtKB">
        <authorList>
            <consortium name="RefSeq"/>
        </authorList>
    </citation>
    <scope>IDENTIFICATION</scope>
    <source>
        <tissue evidence="3">Gonads</tissue>
    </source>
</reference>
<dbReference type="PANTHER" id="PTHR14289:SF16">
    <property type="entry name" value="POLYMERASE DELTA-INTERACTING PROTEIN 2"/>
    <property type="match status" value="1"/>
</dbReference>
<dbReference type="Gene3D" id="2.60.40.1470">
    <property type="entry name" value="ApaG domain"/>
    <property type="match status" value="1"/>
</dbReference>
<evidence type="ECO:0000259" key="1">
    <source>
        <dbReference type="PROSITE" id="PS51087"/>
    </source>
</evidence>
<dbReference type="AlphaFoldDB" id="A0A1S3JE49"/>
<dbReference type="Proteomes" id="UP000085678">
    <property type="component" value="Unplaced"/>
</dbReference>
<dbReference type="InterPro" id="IPR011722">
    <property type="entry name" value="Hemimethylated_DNA-bd_dom"/>
</dbReference>
<dbReference type="GO" id="GO:0042645">
    <property type="term" value="C:mitochondrial nucleoid"/>
    <property type="evidence" value="ECO:0007669"/>
    <property type="project" value="TreeGrafter"/>
</dbReference>
<gene>
    <name evidence="3" type="primary">LOC106172114</name>
</gene>
<dbReference type="InParanoid" id="A0A1S3JE49"/>
<dbReference type="GO" id="GO:0070987">
    <property type="term" value="P:error-free translesion synthesis"/>
    <property type="evidence" value="ECO:0007669"/>
    <property type="project" value="TreeGrafter"/>
</dbReference>
<dbReference type="OrthoDB" id="5913487at2759"/>
<dbReference type="GO" id="GO:0003677">
    <property type="term" value="F:DNA binding"/>
    <property type="evidence" value="ECO:0007669"/>
    <property type="project" value="InterPro"/>
</dbReference>
<dbReference type="SUPFAM" id="SSF110069">
    <property type="entry name" value="ApaG-like"/>
    <property type="match status" value="1"/>
</dbReference>
<keyword evidence="2" id="KW-1185">Reference proteome</keyword>
<dbReference type="STRING" id="7574.A0A1S3JE49"/>
<dbReference type="InterPro" id="IPR007474">
    <property type="entry name" value="ApaG_domain"/>
</dbReference>
<evidence type="ECO:0000313" key="2">
    <source>
        <dbReference type="Proteomes" id="UP000085678"/>
    </source>
</evidence>
<dbReference type="GO" id="GO:0005634">
    <property type="term" value="C:nucleus"/>
    <property type="evidence" value="ECO:0007669"/>
    <property type="project" value="TreeGrafter"/>
</dbReference>
<dbReference type="PROSITE" id="PS51087">
    <property type="entry name" value="APAG"/>
    <property type="match status" value="1"/>
</dbReference>
<dbReference type="Pfam" id="PF04379">
    <property type="entry name" value="DUF525"/>
    <property type="match status" value="1"/>
</dbReference>
<dbReference type="SMART" id="SM00992">
    <property type="entry name" value="YccV-like"/>
    <property type="match status" value="1"/>
</dbReference>
<sequence length="319" mass="36778">MMRKVAKSITFAFKQNNKLCTSRQISYGVHIGNQQNDLKGQYNSGQLFIHKKLGYRGVVLYPCQAKIYDDRDISVTPDGSLDVIKLPAEEIYYQVLVDLEDTSMEGAGNEECIFMAQKGELKPQILNGFGFVAHEDMLPYTSTVSDWPVEHAEFENFFTYNFKEVPNCRPRAHLNNWKKKCKMHLQEPLNVYVACTHGIKVTVMPSLVDVIPILDDQNKYIWVYCIRIENTNKEQVQLRSRHWHISGGPNQTVNGKGVVGQEPILNMNRPTFQYRSYVELHTSNGYMWGAYTMEKKNGDIIKVKIPVFLLRTHDFLETN</sequence>
<feature type="domain" description="ApaG" evidence="1">
    <location>
        <begin position="193"/>
        <end position="317"/>
    </location>
</feature>
<dbReference type="FunCoup" id="A0A1S3JE49">
    <property type="interactions" value="1732"/>
</dbReference>
<organism evidence="2 3">
    <name type="scientific">Lingula anatina</name>
    <name type="common">Brachiopod</name>
    <name type="synonym">Lingula unguis</name>
    <dbReference type="NCBI Taxonomy" id="7574"/>
    <lineage>
        <taxon>Eukaryota</taxon>
        <taxon>Metazoa</taxon>
        <taxon>Spiralia</taxon>
        <taxon>Lophotrochozoa</taxon>
        <taxon>Brachiopoda</taxon>
        <taxon>Linguliformea</taxon>
        <taxon>Lingulata</taxon>
        <taxon>Lingulida</taxon>
        <taxon>Linguloidea</taxon>
        <taxon>Lingulidae</taxon>
        <taxon>Lingula</taxon>
    </lineage>
</organism>
<dbReference type="GeneID" id="106172114"/>
<dbReference type="SUPFAM" id="SSF141255">
    <property type="entry name" value="YccV-like"/>
    <property type="match status" value="1"/>
</dbReference>
<name>A0A1S3JE49_LINAN</name>
<dbReference type="RefSeq" id="XP_013408164.1">
    <property type="nucleotide sequence ID" value="XM_013552710.1"/>
</dbReference>
<evidence type="ECO:0000313" key="3">
    <source>
        <dbReference type="RefSeq" id="XP_013408164.1"/>
    </source>
</evidence>
<accession>A0A1S3JE49</accession>